<name>A0A380N276_9GAMM</name>
<evidence type="ECO:0000256" key="5">
    <source>
        <dbReference type="ARBA" id="ARBA00048372"/>
    </source>
</evidence>
<dbReference type="EC" id="2.3.1.1" evidence="6"/>
<accession>A0A380N276</accession>
<dbReference type="AlphaFoldDB" id="A0A380N276"/>
<evidence type="ECO:0000256" key="2">
    <source>
        <dbReference type="ARBA" id="ARBA00009145"/>
    </source>
</evidence>
<dbReference type="Pfam" id="PF00583">
    <property type="entry name" value="Acetyltransf_1"/>
    <property type="match status" value="1"/>
</dbReference>
<comment type="catalytic activity">
    <reaction evidence="5 6">
        <text>L-glutamate + acetyl-CoA = N-acetyl-L-glutamate + CoA + H(+)</text>
        <dbReference type="Rhea" id="RHEA:24292"/>
        <dbReference type="ChEBI" id="CHEBI:15378"/>
        <dbReference type="ChEBI" id="CHEBI:29985"/>
        <dbReference type="ChEBI" id="CHEBI:44337"/>
        <dbReference type="ChEBI" id="CHEBI:57287"/>
        <dbReference type="ChEBI" id="CHEBI:57288"/>
        <dbReference type="EC" id="2.3.1.1"/>
    </reaction>
</comment>
<comment type="pathway">
    <text evidence="1 6">Amino-acid biosynthesis; L-arginine biosynthesis; N(2)-acetyl-L-ornithine from L-glutamate: step 1/4.</text>
</comment>
<keyword evidence="4 6" id="KW-0012">Acyltransferase</keyword>
<keyword evidence="3 6" id="KW-0808">Transferase</keyword>
<dbReference type="OrthoDB" id="9802238at2"/>
<dbReference type="PANTHER" id="PTHR30602">
    <property type="entry name" value="AMINO-ACID ACETYLTRANSFERASE"/>
    <property type="match status" value="1"/>
</dbReference>
<comment type="similarity">
    <text evidence="2 6">Belongs to the acetyltransferase family. ArgA subfamily.</text>
</comment>
<evidence type="ECO:0000313" key="9">
    <source>
        <dbReference type="Proteomes" id="UP000254575"/>
    </source>
</evidence>
<dbReference type="EMBL" id="UHIA01000004">
    <property type="protein sequence ID" value="SUO98584.1"/>
    <property type="molecule type" value="Genomic_DNA"/>
</dbReference>
<dbReference type="RefSeq" id="WP_115219386.1">
    <property type="nucleotide sequence ID" value="NZ_UHIA01000004.1"/>
</dbReference>
<keyword evidence="6" id="KW-0963">Cytoplasm</keyword>
<dbReference type="SUPFAM" id="SSF53633">
    <property type="entry name" value="Carbamate kinase-like"/>
    <property type="match status" value="1"/>
</dbReference>
<evidence type="ECO:0000313" key="8">
    <source>
        <dbReference type="EMBL" id="SUO98584.1"/>
    </source>
</evidence>
<dbReference type="InterPro" id="IPR010167">
    <property type="entry name" value="NH2A_AcTrfase"/>
</dbReference>
<comment type="subcellular location">
    <subcellularLocation>
        <location evidence="6">Cytoplasm</location>
    </subcellularLocation>
</comment>
<gene>
    <name evidence="6 8" type="primary">argA</name>
    <name evidence="8" type="ORF">NCTC10717_02339</name>
</gene>
<feature type="domain" description="N-acetyltransferase" evidence="7">
    <location>
        <begin position="284"/>
        <end position="430"/>
    </location>
</feature>
<keyword evidence="6" id="KW-0055">Arginine biosynthesis</keyword>
<dbReference type="GO" id="GO:0006526">
    <property type="term" value="P:L-arginine biosynthetic process"/>
    <property type="evidence" value="ECO:0007669"/>
    <property type="project" value="UniProtKB-UniRule"/>
</dbReference>
<dbReference type="InterPro" id="IPR000182">
    <property type="entry name" value="GNAT_dom"/>
</dbReference>
<dbReference type="HAMAP" id="MF_01105">
    <property type="entry name" value="N_acetyl_glu_synth"/>
    <property type="match status" value="1"/>
</dbReference>
<proteinExistence type="inferred from homology"/>
<dbReference type="InterPro" id="IPR001048">
    <property type="entry name" value="Asp/Glu/Uridylate_kinase"/>
</dbReference>
<evidence type="ECO:0000256" key="6">
    <source>
        <dbReference type="HAMAP-Rule" id="MF_01105"/>
    </source>
</evidence>
<dbReference type="UniPathway" id="UPA00068">
    <property type="reaction ID" value="UER00106"/>
</dbReference>
<dbReference type="GO" id="GO:0004042">
    <property type="term" value="F:L-glutamate N-acetyltransferase activity"/>
    <property type="evidence" value="ECO:0007669"/>
    <property type="project" value="UniProtKB-UniRule"/>
</dbReference>
<keyword evidence="6" id="KW-0028">Amino-acid biosynthesis</keyword>
<dbReference type="NCBIfam" id="TIGR01890">
    <property type="entry name" value="N-Ac-Glu-synth"/>
    <property type="match status" value="1"/>
</dbReference>
<dbReference type="Pfam" id="PF00696">
    <property type="entry name" value="AA_kinase"/>
    <property type="match status" value="1"/>
</dbReference>
<dbReference type="PROSITE" id="PS51186">
    <property type="entry name" value="GNAT"/>
    <property type="match status" value="1"/>
</dbReference>
<dbReference type="CDD" id="cd04301">
    <property type="entry name" value="NAT_SF"/>
    <property type="match status" value="1"/>
</dbReference>
<evidence type="ECO:0000259" key="7">
    <source>
        <dbReference type="PROSITE" id="PS51186"/>
    </source>
</evidence>
<protein>
    <recommendedName>
        <fullName evidence="6">Amino-acid acetyltransferase</fullName>
        <ecNumber evidence="6">2.3.1.1</ecNumber>
    </recommendedName>
    <alternativeName>
        <fullName evidence="6">N-acetylglutamate synthase</fullName>
        <shortName evidence="6">AGS</shortName>
        <shortName evidence="6">NAGS</shortName>
    </alternativeName>
</protein>
<evidence type="ECO:0000256" key="3">
    <source>
        <dbReference type="ARBA" id="ARBA00022679"/>
    </source>
</evidence>
<dbReference type="NCBIfam" id="NF003641">
    <property type="entry name" value="PRK05279.1"/>
    <property type="match status" value="1"/>
</dbReference>
<evidence type="ECO:0000256" key="1">
    <source>
        <dbReference type="ARBA" id="ARBA00004925"/>
    </source>
</evidence>
<dbReference type="GO" id="GO:0005737">
    <property type="term" value="C:cytoplasm"/>
    <property type="evidence" value="ECO:0007669"/>
    <property type="project" value="UniProtKB-SubCell"/>
</dbReference>
<dbReference type="PANTHER" id="PTHR30602:SF12">
    <property type="entry name" value="AMINO-ACID ACETYLTRANSFERASE NAGS1, CHLOROPLASTIC-RELATED"/>
    <property type="match status" value="1"/>
</dbReference>
<dbReference type="Proteomes" id="UP000254575">
    <property type="component" value="Unassembled WGS sequence"/>
</dbReference>
<comment type="miscellaneous">
    <text evidence="6">In bacteria which possess the bifunctional enzyme ornithine acetyltransferase/N-acetylglutamate synthase (ArgJ), ArgA fulfills an anaplerotic role.</text>
</comment>
<sequence length="430" mass="48171">MNSQDFLSFFRQAAPYIHRHRGKTFVLHFEADFDNPHMTAMLHDCALLHSLGIRLILVPAIRRQIERNLAAAGLRSRFSGNYRISEKAHMPAIINAAGSVQLAIEATLSMGAVNSPMQDAAVQISSGNYLAAKPLGILKGIDFAMTGSIRKIHTEAIRKHLADHAIVLMNAIGFSNTGECYNLNSDEIAAATAAAVKADKLIYLSAQVENYLAAQYPHQLNPAAARHSQYPDTWLCQRLNLAANVCEQGIARVHLIDHAREGALLQELFTRDGKGIMVTAEHYDQLRPATADDINHIIALIRPMEEQGILVPRSRATLEQEIEHFHVLMRDNTIIACAALYPYPQEQTAELACLAVAPEYRQHHRADYLLAELEKRARSIGLRSLFLLTTQTGQWFEERGFTPIDISELPQKKQDNYNRARNSRPYRKTL</sequence>
<keyword evidence="9" id="KW-1185">Reference proteome</keyword>
<dbReference type="Gene3D" id="3.40.1160.10">
    <property type="entry name" value="Acetylglutamate kinase-like"/>
    <property type="match status" value="1"/>
</dbReference>
<reference evidence="8 9" key="1">
    <citation type="submission" date="2018-06" db="EMBL/GenBank/DDBJ databases">
        <authorList>
            <consortium name="Pathogen Informatics"/>
            <person name="Doyle S."/>
        </authorList>
    </citation>
    <scope>NUCLEOTIDE SEQUENCE [LARGE SCALE GENOMIC DNA]</scope>
    <source>
        <strain evidence="8 9">NCTC10717</strain>
    </source>
</reference>
<dbReference type="PIRSF" id="PIRSF000423">
    <property type="entry name" value="ArgA"/>
    <property type="match status" value="1"/>
</dbReference>
<dbReference type="Gene3D" id="3.40.630.30">
    <property type="match status" value="1"/>
</dbReference>
<dbReference type="InterPro" id="IPR016181">
    <property type="entry name" value="Acyl_CoA_acyltransferase"/>
</dbReference>
<evidence type="ECO:0000256" key="4">
    <source>
        <dbReference type="ARBA" id="ARBA00023315"/>
    </source>
</evidence>
<dbReference type="SUPFAM" id="SSF55729">
    <property type="entry name" value="Acyl-CoA N-acyltransferases (Nat)"/>
    <property type="match status" value="1"/>
</dbReference>
<dbReference type="InterPro" id="IPR036393">
    <property type="entry name" value="AceGlu_kinase-like_sf"/>
</dbReference>
<organism evidence="8 9">
    <name type="scientific">Suttonella indologenes</name>
    <dbReference type="NCBI Taxonomy" id="13276"/>
    <lineage>
        <taxon>Bacteria</taxon>
        <taxon>Pseudomonadati</taxon>
        <taxon>Pseudomonadota</taxon>
        <taxon>Gammaproteobacteria</taxon>
        <taxon>Cardiobacteriales</taxon>
        <taxon>Cardiobacteriaceae</taxon>
        <taxon>Suttonella</taxon>
    </lineage>
</organism>